<feature type="domain" description="RAP" evidence="3">
    <location>
        <begin position="2366"/>
        <end position="2405"/>
    </location>
</feature>
<accession>A0AAD9LJQ3</accession>
<dbReference type="PANTHER" id="PTHR23159:SF31">
    <property type="entry name" value="CENTROSOME-ASSOCIATED PROTEIN CEP250 ISOFORM X1"/>
    <property type="match status" value="1"/>
</dbReference>
<dbReference type="PANTHER" id="PTHR23159">
    <property type="entry name" value="CENTROSOMAL PROTEIN 2"/>
    <property type="match status" value="1"/>
</dbReference>
<feature type="coiled-coil region" evidence="1">
    <location>
        <begin position="733"/>
        <end position="805"/>
    </location>
</feature>
<feature type="region of interest" description="Disordered" evidence="2">
    <location>
        <begin position="1331"/>
        <end position="1376"/>
    </location>
</feature>
<feature type="coiled-coil region" evidence="1">
    <location>
        <begin position="497"/>
        <end position="524"/>
    </location>
</feature>
<protein>
    <recommendedName>
        <fullName evidence="3">RAP domain-containing protein</fullName>
    </recommendedName>
</protein>
<dbReference type="Pfam" id="PF08373">
    <property type="entry name" value="RAP"/>
    <property type="match status" value="1"/>
</dbReference>
<comment type="caution">
    <text evidence="4">The sequence shown here is derived from an EMBL/GenBank/DDBJ whole genome shotgun (WGS) entry which is preliminary data.</text>
</comment>
<feature type="coiled-coil region" evidence="1">
    <location>
        <begin position="608"/>
        <end position="642"/>
    </location>
</feature>
<sequence>MPKIFRDDVQPDAGGEACDMPRSRPAGFRVYKQYRHKKDYERVFKRRYRNVQVVELRFPELLQSRESSSRGAFEDLLSRVFNQLKFIQPHLLEYLQKHPDSLVEHLRTFFGVPVSFSDVNADATLPSRSAGGGNDVLLTDATLGPLHSQYDTVCGLQFVTSLLSTLWHKYDAISALESEVSRLSRENTELVMQMSDAFSAVSHLQMENLRLEQLYSTDMTSLTTSVYASARQISKLHEVAHRQRDQLLILERSIFKTENSLAMQCYLNNIPCASLYHDSTSLGSQVDSVILGSDIYDRGDFESFVINDRDCSTSAYHSDVHGSFYGVGSGSASSLLLKYPYLDSSQRLHESEYPFAPFEGDVKLEDVKQLFNDFGETLHLRIASASPEPQALPAFSTVPAIPPPVSPARSSSSPLGGDTKVKELKSEIAVLQNKIQRYTREIRSLKLQNEHLKSEEHRFAELRAGIEGRPAHSSFKRGDEGVDVALETVAPKEDTKVKELKAEISVLQKQIQRHTEESEDYQLLQDRHRSEESKNHELHCELTMAQRTLEVYRDETEALLRPHSVRCDATSGVQQSSTAVSRDNYRASNFGLSMTDVRKAFSSLHERITGYESENASLRSQLESLNSEIDHLKRENSLLSSDTKAVGYLTLDRLLHTVTDALGNVTRTSLDELETACSEGGTSTLSQVTHDKLLDERGCMLESENQLYHERLSSLLRTLHDSSVERFQMHTTIEALKIDLHNAHQLLQKFKNQATVLRHTSNELDSMRAKCTIYDDQVEKLKQMNTDLSDLNNRLTDEIRTLKEKNAFSGSEIVALREEVKQLQSLLIGGQSIAHDVIKDRVSIIQLEGRCKLLDDYLSNYKSELESLRTRNADLVKSVMELRYSLEQQHAFNAEYARQVSAISESEGRLKNQLDVQQSQIEGLRTSVSSLNESLQKSSADLASSVSKLVEKERSEQALTSKVESLNAALKSLLSSIWGAKPFYLSKSDIGSIDLSSIPNFDTKVYYGVLDAIQKSMVDHKEEFDAPSMLHQVNSARDKLYNILKCNYLLSSLTSGLCGQLHDLSAALLSNARSEGGSLSSVVDMLCDQVKGDVLRADFSSRIGKAQSQNKELKALVHQLYRNNPTEVVNRLKDHYEGTLSRCNEKIEQLSDIIKSKEDDHQHLQHENKKLMADCTHAAHALNEFEKRLETLRKERLSLCELALSLLPPSAHSECKSDDLRSILVTLRGYITKYASYREKYQQLLDNPPPPKVVTVTVPAPVPTQETAKHTSRAAASGSVQKDRARRHSELLDKGQVLNDVIMDVDANLRYYLKTIKSSLRGHLRDLASNADGADTDYESPRHSTFGRSDTPTADVGLDSSDTETDEPLPYTHYDKAQGSELVRRHSRQFDAICDLLDRLGKAQSYLIERSPRVVYVDKPAATPARQQPVVIDGDMAVMHHFSRLCSALKEFLAGSPLTLTVDDVFYQLELVMLDPGDRERRRAMWNRCIGDMVSVVIEVLQSGTFERRGALDELERRCDVVSKALDEAHALCRIREEELHRRTSELSDTCQRLEEIQQRCRKLEVELDSRIAELPRYDNREIRALESELSYREDEVHRLSKELSKLQAVMIDLEDVNNLLSQQLDRERSEVNRLGSTVDKQQRQISSLNSELSHLDPLVFLCPIGAFCDFTFNFKMSILHLSQSRFVCNVLLRRRLFSSAPSSRVADVADCNEPAVSKRSAVIDEESVTHESLPLDDAPRVSSSLGRPARKGVVDATLCEKYASYTSTSNEDSINNLPLSSGECFELFRSQCETNSGNQICILASHLLDVLKTDTSPESLSYAIKALVRLQQAKVAYPEMLDFVSTRISDLNTSQLADFTWACYSGGLRAKHHLDIAYNACLQRLPEFELVLLMRVLRSFSYFSYEYRAVFEKSQGRLLGELHNLSYDDLLMLLNICKTLHRENDFVEFRDKILSHILNGIEEYPSRFLLNSLGHLTRGRRTQIGGRFVSQVLQNVSDCEREYDSLKAPALVSVMQCIELWRIRMSHLTTILKVLAVRVREITYSRNLGLWADIYNIIYSTGWFSPEFMRAGVEHIIAEPQILHRVSTHQLVRVLQTFYKLRYYHRESYVKLLEAIMHDLDSVKGRLNVICEALLAAADANIEFPTFYEACLEHLSRNLSEMDIQHSDSPLSAMEARHLWPRNVITSVWSLSVMGYQNDPRFKVLLETMSHPCVSEYEHQSTVVLMALEAAESTLTSGNHLPVCESLLETYGDVMRAQERRSSALHPYDVDPDDSMRDHVDSRMTFAQCQDAHFHKGRMRATKHISDILYHLGRRDVLVRVAPHYNSPYLIDICFSNESKKGIVLYSGRELMRDHMEGKWSVVETGSTRMKRYILAHTGWKVVEISCGEWSQLQTAVDRKQFIRAALEELDITC</sequence>
<keyword evidence="5" id="KW-1185">Reference proteome</keyword>
<feature type="region of interest" description="Disordered" evidence="2">
    <location>
        <begin position="1262"/>
        <end position="1288"/>
    </location>
</feature>
<dbReference type="Gene3D" id="1.10.287.1490">
    <property type="match status" value="1"/>
</dbReference>
<name>A0AAD9LJQ3_BABDI</name>
<dbReference type="EMBL" id="JAHBMH010000024">
    <property type="protein sequence ID" value="KAK1938736.1"/>
    <property type="molecule type" value="Genomic_DNA"/>
</dbReference>
<keyword evidence="1" id="KW-0175">Coiled coil</keyword>
<gene>
    <name evidence="4" type="ORF">X943_003927</name>
</gene>
<proteinExistence type="predicted"/>
<evidence type="ECO:0000256" key="2">
    <source>
        <dbReference type="SAM" id="MobiDB-lite"/>
    </source>
</evidence>
<dbReference type="Proteomes" id="UP001195914">
    <property type="component" value="Unassembled WGS sequence"/>
</dbReference>
<reference evidence="4" key="2">
    <citation type="submission" date="2021-05" db="EMBL/GenBank/DDBJ databases">
        <authorList>
            <person name="Pain A."/>
        </authorList>
    </citation>
    <scope>NUCLEOTIDE SEQUENCE</scope>
    <source>
        <strain evidence="4">1802A</strain>
    </source>
</reference>
<evidence type="ECO:0000256" key="1">
    <source>
        <dbReference type="SAM" id="Coils"/>
    </source>
</evidence>
<feature type="coiled-coil region" evidence="1">
    <location>
        <begin position="1103"/>
        <end position="1202"/>
    </location>
</feature>
<feature type="coiled-coil region" evidence="1">
    <location>
        <begin position="421"/>
        <end position="455"/>
    </location>
</feature>
<organism evidence="4 5">
    <name type="scientific">Babesia divergens</name>
    <dbReference type="NCBI Taxonomy" id="32595"/>
    <lineage>
        <taxon>Eukaryota</taxon>
        <taxon>Sar</taxon>
        <taxon>Alveolata</taxon>
        <taxon>Apicomplexa</taxon>
        <taxon>Aconoidasida</taxon>
        <taxon>Piroplasmida</taxon>
        <taxon>Babesiidae</taxon>
        <taxon>Babesia</taxon>
    </lineage>
</organism>
<evidence type="ECO:0000259" key="3">
    <source>
        <dbReference type="Pfam" id="PF08373"/>
    </source>
</evidence>
<feature type="coiled-coil region" evidence="1">
    <location>
        <begin position="1512"/>
        <end position="1652"/>
    </location>
</feature>
<reference evidence="4" key="1">
    <citation type="journal article" date="2014" name="Nucleic Acids Res.">
        <title>The evolutionary dynamics of variant antigen genes in Babesia reveal a history of genomic innovation underlying host-parasite interaction.</title>
        <authorList>
            <person name="Jackson A.P."/>
            <person name="Otto T.D."/>
            <person name="Darby A."/>
            <person name="Ramaprasad A."/>
            <person name="Xia D."/>
            <person name="Echaide I.E."/>
            <person name="Farber M."/>
            <person name="Gahlot S."/>
            <person name="Gamble J."/>
            <person name="Gupta D."/>
            <person name="Gupta Y."/>
            <person name="Jackson L."/>
            <person name="Malandrin L."/>
            <person name="Malas T.B."/>
            <person name="Moussa E."/>
            <person name="Nair M."/>
            <person name="Reid A.J."/>
            <person name="Sanders M."/>
            <person name="Sharma J."/>
            <person name="Tracey A."/>
            <person name="Quail M.A."/>
            <person name="Weir W."/>
            <person name="Wastling J.M."/>
            <person name="Hall N."/>
            <person name="Willadsen P."/>
            <person name="Lingelbach K."/>
            <person name="Shiels B."/>
            <person name="Tait A."/>
            <person name="Berriman M."/>
            <person name="Allred D.R."/>
            <person name="Pain A."/>
        </authorList>
    </citation>
    <scope>NUCLEOTIDE SEQUENCE</scope>
    <source>
        <strain evidence="4">1802A</strain>
    </source>
</reference>
<dbReference type="InterPro" id="IPR013584">
    <property type="entry name" value="RAP"/>
</dbReference>
<evidence type="ECO:0000313" key="4">
    <source>
        <dbReference type="EMBL" id="KAK1938736.1"/>
    </source>
</evidence>
<feature type="region of interest" description="Disordered" evidence="2">
    <location>
        <begin position="1728"/>
        <end position="1747"/>
    </location>
</feature>
<evidence type="ECO:0000313" key="5">
    <source>
        <dbReference type="Proteomes" id="UP001195914"/>
    </source>
</evidence>